<dbReference type="EMBL" id="JAVDQA010000002">
    <property type="protein sequence ID" value="MDR6300404.1"/>
    <property type="molecule type" value="Genomic_DNA"/>
</dbReference>
<reference evidence="5 6" key="1">
    <citation type="submission" date="2023-07" db="EMBL/GenBank/DDBJ databases">
        <title>Genomic Encyclopedia of Type Strains, Phase IV (KMG-IV): sequencing the most valuable type-strain genomes for metagenomic binning, comparative biology and taxonomic classification.</title>
        <authorList>
            <person name="Goeker M."/>
        </authorList>
    </citation>
    <scope>NUCLEOTIDE SEQUENCE [LARGE SCALE GENOMIC DNA]</scope>
    <source>
        <strain evidence="5 6">DSM 102814</strain>
    </source>
</reference>
<sequence length="445" mass="50041">MHKKILLTVVFTFVCFIAKAQTTFTVFDEILFYDGYAATVNEPVPNGVIRHKNSLYAKKLTQSQLNSLGNTLHLDITLKAACDNYDRLGHVYLSFVPTGTQTYDPSQVMRIEVARIITPFMNKNVSPTEVPYEFNLNNVVEILKDSNLTSQYDIWVEFEVFGVPYAAQNEVAGCAGRIDTFYGTLEFTSTQNANMPDYADDNFLLALSCREDLNNYNATDVQGETTRILDFNLTETIENANLYLITSNHGANTGGEEYNRRNHFVYLDDNQIHMYKPGGESCEPYRIYNTQPNCIYLRCDLQGYPNRNDWSDSNWCPGDKIPIRVINLGTLQAGDHTIKLDVPDAVFVNQEGYIPVSAYIQNRDQVLSLSNVNTISLNLFPNPTQGDLTIESKTPITSVIIYNLNGKKIWSGSGNNINISSLPTGLYLAEIQTSEGKIIKKVSKK</sequence>
<proteinExistence type="predicted"/>
<feature type="chain" id="PRO_5046706898" description="Peptide-N-glycosidase F N-terminal domain-containing protein" evidence="3">
    <location>
        <begin position="21"/>
        <end position="445"/>
    </location>
</feature>
<dbReference type="InterPro" id="IPR014784">
    <property type="entry name" value="Cu2_ascorb_mOase-like_C"/>
</dbReference>
<dbReference type="Pfam" id="PF18962">
    <property type="entry name" value="Por_Secre_tail"/>
    <property type="match status" value="1"/>
</dbReference>
<keyword evidence="6" id="KW-1185">Reference proteome</keyword>
<dbReference type="SUPFAM" id="SSF49742">
    <property type="entry name" value="PHM/PNGase F"/>
    <property type="match status" value="1"/>
</dbReference>
<evidence type="ECO:0000256" key="3">
    <source>
        <dbReference type="SAM" id="SignalP"/>
    </source>
</evidence>
<keyword evidence="1 3" id="KW-0732">Signal</keyword>
<organism evidence="5 6">
    <name type="scientific">Mesonia maritima</name>
    <dbReference type="NCBI Taxonomy" id="1793873"/>
    <lineage>
        <taxon>Bacteria</taxon>
        <taxon>Pseudomonadati</taxon>
        <taxon>Bacteroidota</taxon>
        <taxon>Flavobacteriia</taxon>
        <taxon>Flavobacteriales</taxon>
        <taxon>Flavobacteriaceae</taxon>
        <taxon>Mesonia</taxon>
    </lineage>
</organism>
<evidence type="ECO:0000313" key="6">
    <source>
        <dbReference type="Proteomes" id="UP001257659"/>
    </source>
</evidence>
<dbReference type="InterPro" id="IPR008977">
    <property type="entry name" value="PHM/PNGase_F_dom_sf"/>
</dbReference>
<gene>
    <name evidence="5" type="ORF">GGR31_001035</name>
</gene>
<evidence type="ECO:0000313" key="5">
    <source>
        <dbReference type="EMBL" id="MDR6300404.1"/>
    </source>
</evidence>
<dbReference type="NCBIfam" id="TIGR04183">
    <property type="entry name" value="Por_Secre_tail"/>
    <property type="match status" value="1"/>
</dbReference>
<feature type="signal peptide" evidence="3">
    <location>
        <begin position="1"/>
        <end position="20"/>
    </location>
</feature>
<evidence type="ECO:0000259" key="4">
    <source>
        <dbReference type="SMART" id="SM01290"/>
    </source>
</evidence>
<feature type="domain" description="Peptide-N-glycosidase F N-terminal" evidence="4">
    <location>
        <begin position="23"/>
        <end position="173"/>
    </location>
</feature>
<dbReference type="Proteomes" id="UP001257659">
    <property type="component" value="Unassembled WGS sequence"/>
</dbReference>
<comment type="caution">
    <text evidence="5">The sequence shown here is derived from an EMBL/GenBank/DDBJ whole genome shotgun (WGS) entry which is preliminary data.</text>
</comment>
<evidence type="ECO:0000256" key="2">
    <source>
        <dbReference type="ARBA" id="ARBA00023157"/>
    </source>
</evidence>
<accession>A0ABU1K457</accession>
<dbReference type="Pfam" id="PF09112">
    <property type="entry name" value="N-glycanase_N"/>
    <property type="match status" value="1"/>
</dbReference>
<dbReference type="Pfam" id="PF09113">
    <property type="entry name" value="N-glycanase_C"/>
    <property type="match status" value="1"/>
</dbReference>
<dbReference type="InterPro" id="IPR015196">
    <property type="entry name" value="PngaseF_N"/>
</dbReference>
<dbReference type="SMART" id="SM01290">
    <property type="entry name" value="N-glycanase_N"/>
    <property type="match status" value="1"/>
</dbReference>
<name>A0ABU1K457_9FLAO</name>
<dbReference type="Gene3D" id="2.60.120.230">
    <property type="match status" value="2"/>
</dbReference>
<dbReference type="InterPro" id="IPR026444">
    <property type="entry name" value="Secre_tail"/>
</dbReference>
<dbReference type="InterPro" id="IPR015197">
    <property type="entry name" value="PngaseF_C"/>
</dbReference>
<protein>
    <recommendedName>
        <fullName evidence="4">Peptide-N-glycosidase F N-terminal domain-containing protein</fullName>
    </recommendedName>
</protein>
<dbReference type="RefSeq" id="WP_309727314.1">
    <property type="nucleotide sequence ID" value="NZ_JAVDQA010000002.1"/>
</dbReference>
<keyword evidence="2" id="KW-1015">Disulfide bond</keyword>
<evidence type="ECO:0000256" key="1">
    <source>
        <dbReference type="ARBA" id="ARBA00022729"/>
    </source>
</evidence>